<keyword evidence="2" id="KW-1185">Reference proteome</keyword>
<reference evidence="1" key="1">
    <citation type="submission" date="2022-10" db="EMBL/GenBank/DDBJ databases">
        <title>Chitiniphilus purpureus sp. nov., a novel chitin-degrading bacterium isolated from crawfish pond sediment.</title>
        <authorList>
            <person name="Li K."/>
        </authorList>
    </citation>
    <scope>NUCLEOTIDE SEQUENCE</scope>
    <source>
        <strain evidence="1">CD1</strain>
    </source>
</reference>
<evidence type="ECO:0000313" key="1">
    <source>
        <dbReference type="EMBL" id="UXY14951.1"/>
    </source>
</evidence>
<name>A0ABY6DN76_9NEIS</name>
<organism evidence="1 2">
    <name type="scientific">Chitiniphilus purpureus</name>
    <dbReference type="NCBI Taxonomy" id="2981137"/>
    <lineage>
        <taxon>Bacteria</taxon>
        <taxon>Pseudomonadati</taxon>
        <taxon>Pseudomonadota</taxon>
        <taxon>Betaproteobacteria</taxon>
        <taxon>Neisseriales</taxon>
        <taxon>Chitinibacteraceae</taxon>
        <taxon>Chitiniphilus</taxon>
    </lineage>
</organism>
<accession>A0ABY6DN76</accession>
<protein>
    <submittedName>
        <fullName evidence="1">Uncharacterized protein</fullName>
    </submittedName>
</protein>
<proteinExistence type="predicted"/>
<sequence>MHRALHGITAGEGIRFARGIGRHRSTTVHHAAGSRAVPWGIGNGDFMALLGNDMHVFKISPGALGRMAWQYHVHAHHPVQRAAQARAQR</sequence>
<dbReference type="Proteomes" id="UP001061302">
    <property type="component" value="Chromosome"/>
</dbReference>
<evidence type="ECO:0000313" key="2">
    <source>
        <dbReference type="Proteomes" id="UP001061302"/>
    </source>
</evidence>
<dbReference type="EMBL" id="CP106753">
    <property type="protein sequence ID" value="UXY14951.1"/>
    <property type="molecule type" value="Genomic_DNA"/>
</dbReference>
<dbReference type="RefSeq" id="WP_263124297.1">
    <property type="nucleotide sequence ID" value="NZ_CP106753.1"/>
</dbReference>
<gene>
    <name evidence="1" type="ORF">N8I74_16765</name>
</gene>